<dbReference type="AlphaFoldDB" id="X1ENL5"/>
<dbReference type="EMBL" id="BARU01004599">
    <property type="protein sequence ID" value="GAH21945.1"/>
    <property type="molecule type" value="Genomic_DNA"/>
</dbReference>
<proteinExistence type="predicted"/>
<protein>
    <submittedName>
        <fullName evidence="1">Uncharacterized protein</fullName>
    </submittedName>
</protein>
<evidence type="ECO:0000313" key="1">
    <source>
        <dbReference type="EMBL" id="GAH21945.1"/>
    </source>
</evidence>
<gene>
    <name evidence="1" type="ORF">S03H2_09159</name>
</gene>
<feature type="non-terminal residue" evidence="1">
    <location>
        <position position="1"/>
    </location>
</feature>
<organism evidence="1">
    <name type="scientific">marine sediment metagenome</name>
    <dbReference type="NCBI Taxonomy" id="412755"/>
    <lineage>
        <taxon>unclassified sequences</taxon>
        <taxon>metagenomes</taxon>
        <taxon>ecological metagenomes</taxon>
    </lineage>
</organism>
<sequence>DPTIKKKIEFIKKEDSYFNWSKSRNGKKSVKRTVPLTI</sequence>
<accession>X1ENL5</accession>
<name>X1ENL5_9ZZZZ</name>
<reference evidence="1" key="1">
    <citation type="journal article" date="2014" name="Front. Microbiol.">
        <title>High frequency of phylogenetically diverse reductive dehalogenase-homologous genes in deep subseafloor sedimentary metagenomes.</title>
        <authorList>
            <person name="Kawai M."/>
            <person name="Futagami T."/>
            <person name="Toyoda A."/>
            <person name="Takaki Y."/>
            <person name="Nishi S."/>
            <person name="Hori S."/>
            <person name="Arai W."/>
            <person name="Tsubouchi T."/>
            <person name="Morono Y."/>
            <person name="Uchiyama I."/>
            <person name="Ito T."/>
            <person name="Fujiyama A."/>
            <person name="Inagaki F."/>
            <person name="Takami H."/>
        </authorList>
    </citation>
    <scope>NUCLEOTIDE SEQUENCE</scope>
    <source>
        <strain evidence="1">Expedition CK06-06</strain>
    </source>
</reference>
<comment type="caution">
    <text evidence="1">The sequence shown here is derived from an EMBL/GenBank/DDBJ whole genome shotgun (WGS) entry which is preliminary data.</text>
</comment>